<reference evidence="2 3" key="1">
    <citation type="submission" date="2022-05" db="EMBL/GenBank/DDBJ databases">
        <authorList>
            <consortium name="Genoscope - CEA"/>
            <person name="William W."/>
        </authorList>
    </citation>
    <scope>NUCLEOTIDE SEQUENCE [LARGE SCALE GENOMIC DNA]</scope>
</reference>
<feature type="domain" description="GIY-YIG" evidence="1">
    <location>
        <begin position="201"/>
        <end position="260"/>
    </location>
</feature>
<protein>
    <recommendedName>
        <fullName evidence="1">GIY-YIG domain-containing protein</fullName>
    </recommendedName>
</protein>
<dbReference type="AlphaFoldDB" id="A0AAU9VVJ4"/>
<organism evidence="2 3">
    <name type="scientific">Pocillopora meandrina</name>
    <dbReference type="NCBI Taxonomy" id="46732"/>
    <lineage>
        <taxon>Eukaryota</taxon>
        <taxon>Metazoa</taxon>
        <taxon>Cnidaria</taxon>
        <taxon>Anthozoa</taxon>
        <taxon>Hexacorallia</taxon>
        <taxon>Scleractinia</taxon>
        <taxon>Astrocoeniina</taxon>
        <taxon>Pocilloporidae</taxon>
        <taxon>Pocillopora</taxon>
    </lineage>
</organism>
<dbReference type="Pfam" id="PF01541">
    <property type="entry name" value="GIY-YIG"/>
    <property type="match status" value="1"/>
</dbReference>
<dbReference type="EMBL" id="CALNXJ010000005">
    <property type="protein sequence ID" value="CAH3039290.1"/>
    <property type="molecule type" value="Genomic_DNA"/>
</dbReference>
<dbReference type="SUPFAM" id="SSF82771">
    <property type="entry name" value="GIY-YIG endonuclease"/>
    <property type="match status" value="1"/>
</dbReference>
<name>A0AAU9VVJ4_9CNID</name>
<keyword evidence="3" id="KW-1185">Reference proteome</keyword>
<evidence type="ECO:0000259" key="1">
    <source>
        <dbReference type="Pfam" id="PF01541"/>
    </source>
</evidence>
<sequence>MANKVCSKLIKGRRWVKYTDANKIPHERGIYTIGYKNRGKKKVNYLYLGQSKDVHARLKQHKYGIQHIDQFVKRNFQRNGTNLRVKWIKEPKHKKKESSYIKCLPINRQTHFHRLHIVIYDLLLSKCNARNKICQKTIFFLSLIYSNHWQFSSFVFKMVSNICTRLLKKEWRLYELDRVPHLEGIYIIGITGRNKSDSYEETNVLYVGRTNDVHRRLGEHTRQNLKIDEFVKNQFEKNKGKDLRVKWIEEKNDDHTEKEYIDCIAKKLGYWPEYNIRR</sequence>
<dbReference type="InterPro" id="IPR000305">
    <property type="entry name" value="GIY-YIG_endonuc"/>
</dbReference>
<evidence type="ECO:0000313" key="2">
    <source>
        <dbReference type="EMBL" id="CAH3039290.1"/>
    </source>
</evidence>
<proteinExistence type="predicted"/>
<evidence type="ECO:0000313" key="3">
    <source>
        <dbReference type="Proteomes" id="UP001159428"/>
    </source>
</evidence>
<comment type="caution">
    <text evidence="2">The sequence shown here is derived from an EMBL/GenBank/DDBJ whole genome shotgun (WGS) entry which is preliminary data.</text>
</comment>
<accession>A0AAU9VVJ4</accession>
<dbReference type="Proteomes" id="UP001159428">
    <property type="component" value="Unassembled WGS sequence"/>
</dbReference>
<gene>
    <name evidence="2" type="ORF">PMEA_00025452</name>
</gene>
<dbReference type="InterPro" id="IPR035901">
    <property type="entry name" value="GIY-YIG_endonuc_sf"/>
</dbReference>